<evidence type="ECO:0000313" key="2">
    <source>
        <dbReference type="EMBL" id="MDT0346432.1"/>
    </source>
</evidence>
<reference evidence="3" key="1">
    <citation type="submission" date="2023-07" db="EMBL/GenBank/DDBJ databases">
        <title>30 novel species of actinomycetes from the DSMZ collection.</title>
        <authorList>
            <person name="Nouioui I."/>
        </authorList>
    </citation>
    <scope>NUCLEOTIDE SEQUENCE [LARGE SCALE GENOMIC DNA]</scope>
    <source>
        <strain evidence="3">DSM 44938</strain>
    </source>
</reference>
<comment type="caution">
    <text evidence="2">The sequence shown here is derived from an EMBL/GenBank/DDBJ whole genome shotgun (WGS) entry which is preliminary data.</text>
</comment>
<name>A0ABU2MXP1_9ACTN</name>
<feature type="region of interest" description="Disordered" evidence="1">
    <location>
        <begin position="73"/>
        <end position="102"/>
    </location>
</feature>
<evidence type="ECO:0000313" key="3">
    <source>
        <dbReference type="Proteomes" id="UP001183246"/>
    </source>
</evidence>
<accession>A0ABU2MXP1</accession>
<dbReference type="RefSeq" id="WP_311707556.1">
    <property type="nucleotide sequence ID" value="NZ_JAVREL010000020.1"/>
</dbReference>
<keyword evidence="3" id="KW-1185">Reference proteome</keyword>
<dbReference type="EMBL" id="JAVREL010000020">
    <property type="protein sequence ID" value="MDT0346432.1"/>
    <property type="molecule type" value="Genomic_DNA"/>
</dbReference>
<protein>
    <submittedName>
        <fullName evidence="2">Uncharacterized protein</fullName>
    </submittedName>
</protein>
<proteinExistence type="predicted"/>
<evidence type="ECO:0000256" key="1">
    <source>
        <dbReference type="SAM" id="MobiDB-lite"/>
    </source>
</evidence>
<organism evidence="2 3">
    <name type="scientific">Streptomyces litchfieldiae</name>
    <dbReference type="NCBI Taxonomy" id="3075543"/>
    <lineage>
        <taxon>Bacteria</taxon>
        <taxon>Bacillati</taxon>
        <taxon>Actinomycetota</taxon>
        <taxon>Actinomycetes</taxon>
        <taxon>Kitasatosporales</taxon>
        <taxon>Streptomycetaceae</taxon>
        <taxon>Streptomyces</taxon>
    </lineage>
</organism>
<sequence length="155" mass="16274">MTIVAQDAAPTVTACHRMAVLDREPWSPPAVPPRVLTPEPPRHVLADEAIIVRHPRAGATQPLRDLPHATASLEGTPRMIRPPLPRTPGAAPLTANPLPTGCGAGLKTGSAEETETITVSNRGQTITHPRPEQAVAHGVSGSHDTTADCPRSIGR</sequence>
<gene>
    <name evidence="2" type="ORF">RM590_28180</name>
</gene>
<dbReference type="Proteomes" id="UP001183246">
    <property type="component" value="Unassembled WGS sequence"/>
</dbReference>
<feature type="region of interest" description="Disordered" evidence="1">
    <location>
        <begin position="134"/>
        <end position="155"/>
    </location>
</feature>